<dbReference type="AlphaFoldDB" id="A0AAD6JIA1"/>
<organism evidence="1 2">
    <name type="scientific">Salix udensis</name>
    <dbReference type="NCBI Taxonomy" id="889485"/>
    <lineage>
        <taxon>Eukaryota</taxon>
        <taxon>Viridiplantae</taxon>
        <taxon>Streptophyta</taxon>
        <taxon>Embryophyta</taxon>
        <taxon>Tracheophyta</taxon>
        <taxon>Spermatophyta</taxon>
        <taxon>Magnoliopsida</taxon>
        <taxon>eudicotyledons</taxon>
        <taxon>Gunneridae</taxon>
        <taxon>Pentapetalae</taxon>
        <taxon>rosids</taxon>
        <taxon>fabids</taxon>
        <taxon>Malpighiales</taxon>
        <taxon>Salicaceae</taxon>
        <taxon>Saliceae</taxon>
        <taxon>Salix</taxon>
    </lineage>
</organism>
<comment type="caution">
    <text evidence="1">The sequence shown here is derived from an EMBL/GenBank/DDBJ whole genome shotgun (WGS) entry which is preliminary data.</text>
</comment>
<keyword evidence="2" id="KW-1185">Reference proteome</keyword>
<sequence length="173" mass="19633">MDFDWIGNPCVDRLLLENSWKKKKQRHHSFVPGEAQISKFKWKGWACRSSVWGGTHRDKLQNSSEAHQVLRFLSSFPGFFRVPRRGCSGGGCHRGVVHRLFLTNLVGPWGVSKIEVLCKKDIVRQVCPPPEPHVGADVDLLWTDADISLSYVDSSRKPGTYFVLQVDKKIVCT</sequence>
<protein>
    <submittedName>
        <fullName evidence="1">Uncharacterized protein</fullName>
    </submittedName>
</protein>
<accession>A0AAD6JIA1</accession>
<gene>
    <name evidence="1" type="ORF">OIU84_013266</name>
</gene>
<dbReference type="EMBL" id="JAPFFJ010000017">
    <property type="protein sequence ID" value="KAJ6405258.1"/>
    <property type="molecule type" value="Genomic_DNA"/>
</dbReference>
<evidence type="ECO:0000313" key="1">
    <source>
        <dbReference type="EMBL" id="KAJ6405258.1"/>
    </source>
</evidence>
<reference evidence="1 2" key="1">
    <citation type="journal article" date="2023" name="Int. J. Mol. Sci.">
        <title>De Novo Assembly and Annotation of 11 Diverse Shrub Willow (Salix) Genomes Reveals Novel Gene Organization in Sex-Linked Regions.</title>
        <authorList>
            <person name="Hyden B."/>
            <person name="Feng K."/>
            <person name="Yates T.B."/>
            <person name="Jawdy S."/>
            <person name="Cereghino C."/>
            <person name="Smart L.B."/>
            <person name="Muchero W."/>
        </authorList>
    </citation>
    <scope>NUCLEOTIDE SEQUENCE [LARGE SCALE GENOMIC DNA]</scope>
    <source>
        <tissue evidence="1">Shoot tip</tissue>
    </source>
</reference>
<proteinExistence type="predicted"/>
<evidence type="ECO:0000313" key="2">
    <source>
        <dbReference type="Proteomes" id="UP001162972"/>
    </source>
</evidence>
<name>A0AAD6JIA1_9ROSI</name>
<dbReference type="Proteomes" id="UP001162972">
    <property type="component" value="Chromosome 2"/>
</dbReference>